<dbReference type="InterPro" id="IPR015424">
    <property type="entry name" value="PyrdxlP-dep_Trfase"/>
</dbReference>
<comment type="catalytic activity">
    <reaction evidence="3">
        <text>N(6)-[(R)-lipoyl]-L-lysyl-[glycine-cleavage complex H protein] + glycine + H(+) = N(6)-[(R)-S(8)-aminomethyldihydrolipoyl]-L-lysyl-[glycine-cleavage complex H protein] + CO2</text>
        <dbReference type="Rhea" id="RHEA:24304"/>
        <dbReference type="Rhea" id="RHEA-COMP:10494"/>
        <dbReference type="Rhea" id="RHEA-COMP:10495"/>
        <dbReference type="ChEBI" id="CHEBI:15378"/>
        <dbReference type="ChEBI" id="CHEBI:16526"/>
        <dbReference type="ChEBI" id="CHEBI:57305"/>
        <dbReference type="ChEBI" id="CHEBI:83099"/>
        <dbReference type="ChEBI" id="CHEBI:83143"/>
        <dbReference type="EC" id="1.4.4.2"/>
    </reaction>
</comment>
<protein>
    <recommendedName>
        <fullName evidence="1">glycine dehydrogenase (aminomethyl-transferring)</fullName>
        <ecNumber evidence="1">1.4.4.2</ecNumber>
    </recommendedName>
</protein>
<dbReference type="InterPro" id="IPR049315">
    <property type="entry name" value="GDC-P_N"/>
</dbReference>
<dbReference type="AlphaFoldDB" id="A0A0F9REP8"/>
<dbReference type="GO" id="GO:0004375">
    <property type="term" value="F:glycine dehydrogenase (decarboxylating) activity"/>
    <property type="evidence" value="ECO:0007669"/>
    <property type="project" value="UniProtKB-EC"/>
</dbReference>
<evidence type="ECO:0000259" key="4">
    <source>
        <dbReference type="Pfam" id="PF02347"/>
    </source>
</evidence>
<dbReference type="GO" id="GO:0006546">
    <property type="term" value="P:glycine catabolic process"/>
    <property type="evidence" value="ECO:0007669"/>
    <property type="project" value="InterPro"/>
</dbReference>
<dbReference type="EMBL" id="LAZR01001240">
    <property type="protein sequence ID" value="KKN48082.1"/>
    <property type="molecule type" value="Genomic_DNA"/>
</dbReference>
<dbReference type="InterPro" id="IPR023010">
    <property type="entry name" value="GcvPA"/>
</dbReference>
<dbReference type="NCBIfam" id="NF001696">
    <property type="entry name" value="PRK00451.1"/>
    <property type="match status" value="1"/>
</dbReference>
<gene>
    <name evidence="5" type="ORF">LCGC14_0656440</name>
</gene>
<dbReference type="PANTHER" id="PTHR42806:SF1">
    <property type="entry name" value="GLYCINE DEHYDROGENASE (DECARBOXYLATING)"/>
    <property type="match status" value="1"/>
</dbReference>
<dbReference type="Gene3D" id="3.40.640.10">
    <property type="entry name" value="Type I PLP-dependent aspartate aminotransferase-like (Major domain)"/>
    <property type="match status" value="1"/>
</dbReference>
<dbReference type="PIRSF" id="PIRSF006815">
    <property type="entry name" value="GcvPA"/>
    <property type="match status" value="1"/>
</dbReference>
<name>A0A0F9REP8_9ZZZZ</name>
<evidence type="ECO:0000256" key="1">
    <source>
        <dbReference type="ARBA" id="ARBA00012134"/>
    </source>
</evidence>
<dbReference type="Gene3D" id="3.90.1150.10">
    <property type="entry name" value="Aspartate Aminotransferase, domain 1"/>
    <property type="match status" value="1"/>
</dbReference>
<dbReference type="SUPFAM" id="SSF53383">
    <property type="entry name" value="PLP-dependent transferases"/>
    <property type="match status" value="1"/>
</dbReference>
<dbReference type="Pfam" id="PF02347">
    <property type="entry name" value="GDC-P"/>
    <property type="match status" value="1"/>
</dbReference>
<accession>A0A0F9REP8</accession>
<dbReference type="InterPro" id="IPR020581">
    <property type="entry name" value="GDC_P"/>
</dbReference>
<organism evidence="5">
    <name type="scientific">marine sediment metagenome</name>
    <dbReference type="NCBI Taxonomy" id="412755"/>
    <lineage>
        <taxon>unclassified sequences</taxon>
        <taxon>metagenomes</taxon>
        <taxon>ecological metagenomes</taxon>
    </lineage>
</organism>
<keyword evidence="2" id="KW-0560">Oxidoreductase</keyword>
<evidence type="ECO:0000256" key="3">
    <source>
        <dbReference type="ARBA" id="ARBA00049026"/>
    </source>
</evidence>
<dbReference type="GO" id="GO:0009116">
    <property type="term" value="P:nucleoside metabolic process"/>
    <property type="evidence" value="ECO:0007669"/>
    <property type="project" value="InterPro"/>
</dbReference>
<evidence type="ECO:0000256" key="2">
    <source>
        <dbReference type="ARBA" id="ARBA00023002"/>
    </source>
</evidence>
<sequence>MSYISLSDKDRKEMMAKIGISSLDELFSTIPKDIMLKRELNIPSPMTELELIQLFEKITQKNSYQNYLSFLGAGAYSHVIPYIVDYLSSRGEFISPYTPYQPEVSQGTLQVIFEFQTLICQLTGMDIANASLYDGASAAAEAVLMAHRLKGKSKVIIAKTLHPHYRRVIQTYVKNSGVEIEEIKYSETGEIDLKDLRNKLDDKTAAVVFQSPNFMGIIEKLKKISDLAHSVQALSIVVVTEPVSLGILEAPGKLGADIVAGEGQSFGLPLSFGGPYLGFMACCKENIRQFPGRIAGQTKDVDGKRGFVLTLSTREQHIRRERATSNICTNQAWCALRATIFLETLGREGLKTLAWQNIQKANYALEKLSQIKGIKRKFKGKFFNEFVLEFSGGFEKIRGFLRKKGIVGGLDLGEYYPELKKCVLVCVTEMHKREEIDKLAAILKEGVKEK</sequence>
<dbReference type="PANTHER" id="PTHR42806">
    <property type="entry name" value="GLYCINE CLEAVAGE SYSTEM P-PROTEIN"/>
    <property type="match status" value="1"/>
</dbReference>
<comment type="caution">
    <text evidence="5">The sequence shown here is derived from an EMBL/GenBank/DDBJ whole genome shotgun (WGS) entry which is preliminary data.</text>
</comment>
<proteinExistence type="inferred from homology"/>
<dbReference type="CDD" id="cd00613">
    <property type="entry name" value="GDC-P"/>
    <property type="match status" value="1"/>
</dbReference>
<dbReference type="EC" id="1.4.4.2" evidence="1"/>
<evidence type="ECO:0000313" key="5">
    <source>
        <dbReference type="EMBL" id="KKN48082.1"/>
    </source>
</evidence>
<reference evidence="5" key="1">
    <citation type="journal article" date="2015" name="Nature">
        <title>Complex archaea that bridge the gap between prokaryotes and eukaryotes.</title>
        <authorList>
            <person name="Spang A."/>
            <person name="Saw J.H."/>
            <person name="Jorgensen S.L."/>
            <person name="Zaremba-Niedzwiedzka K."/>
            <person name="Martijn J."/>
            <person name="Lind A.E."/>
            <person name="van Eijk R."/>
            <person name="Schleper C."/>
            <person name="Guy L."/>
            <person name="Ettema T.J."/>
        </authorList>
    </citation>
    <scope>NUCLEOTIDE SEQUENCE</scope>
</reference>
<feature type="domain" description="Glycine cleavage system P-protein N-terminal" evidence="4">
    <location>
        <begin position="2"/>
        <end position="443"/>
    </location>
</feature>
<dbReference type="InterPro" id="IPR015421">
    <property type="entry name" value="PyrdxlP-dep_Trfase_major"/>
</dbReference>
<dbReference type="HAMAP" id="MF_00712">
    <property type="entry name" value="GcvPA"/>
    <property type="match status" value="1"/>
</dbReference>
<dbReference type="InterPro" id="IPR015422">
    <property type="entry name" value="PyrdxlP-dep_Trfase_small"/>
</dbReference>